<keyword evidence="6 9" id="KW-0067">ATP-binding</keyword>
<evidence type="ECO:0000256" key="1">
    <source>
        <dbReference type="ARBA" id="ARBA00012513"/>
    </source>
</evidence>
<feature type="compositionally biased region" description="Low complexity" evidence="10">
    <location>
        <begin position="646"/>
        <end position="657"/>
    </location>
</feature>
<dbReference type="FunFam" id="1.10.510.10:FF:000275">
    <property type="entry name" value="SRSF protein kinase 2 isoform X3"/>
    <property type="match status" value="1"/>
</dbReference>
<dbReference type="InterPro" id="IPR051334">
    <property type="entry name" value="SRPK"/>
</dbReference>
<dbReference type="PANTHER" id="PTHR47634">
    <property type="entry name" value="PROTEIN KINASE DOMAIN-CONTAINING PROTEIN-RELATED"/>
    <property type="match status" value="1"/>
</dbReference>
<evidence type="ECO:0000256" key="4">
    <source>
        <dbReference type="ARBA" id="ARBA00022741"/>
    </source>
</evidence>
<dbReference type="SMART" id="SM00226">
    <property type="entry name" value="LMWPc"/>
    <property type="match status" value="1"/>
</dbReference>
<reference evidence="12 13" key="1">
    <citation type="journal article" date="2018" name="Plant J.">
        <title>Genome sequences of Chlorella sorokiniana UTEX 1602 and Micractinium conductrix SAG 241.80: implications to maltose excretion by a green alga.</title>
        <authorList>
            <person name="Arriola M.B."/>
            <person name="Velmurugan N."/>
            <person name="Zhang Y."/>
            <person name="Plunkett M.H."/>
            <person name="Hondzo H."/>
            <person name="Barney B.M."/>
        </authorList>
    </citation>
    <scope>NUCLEOTIDE SEQUENCE [LARGE SCALE GENOMIC DNA]</scope>
    <source>
        <strain evidence="12 13">SAG 241.80</strain>
    </source>
</reference>
<feature type="compositionally biased region" description="Gly residues" evidence="10">
    <location>
        <begin position="1377"/>
        <end position="1390"/>
    </location>
</feature>
<feature type="compositionally biased region" description="Polar residues" evidence="10">
    <location>
        <begin position="558"/>
        <end position="573"/>
    </location>
</feature>
<feature type="compositionally biased region" description="Low complexity" evidence="10">
    <location>
        <begin position="1295"/>
        <end position="1323"/>
    </location>
</feature>
<dbReference type="GO" id="GO:0004674">
    <property type="term" value="F:protein serine/threonine kinase activity"/>
    <property type="evidence" value="ECO:0007669"/>
    <property type="project" value="UniProtKB-KW"/>
</dbReference>
<dbReference type="InterPro" id="IPR023485">
    <property type="entry name" value="Ptyr_pPase"/>
</dbReference>
<dbReference type="SUPFAM" id="SSF56112">
    <property type="entry name" value="Protein kinase-like (PK-like)"/>
    <property type="match status" value="1"/>
</dbReference>
<dbReference type="STRING" id="554055.A0A2P6VHM8"/>
<dbReference type="InterPro" id="IPR036196">
    <property type="entry name" value="Ptyr_pPase_sf"/>
</dbReference>
<dbReference type="InterPro" id="IPR017441">
    <property type="entry name" value="Protein_kinase_ATP_BS"/>
</dbReference>
<evidence type="ECO:0000259" key="11">
    <source>
        <dbReference type="PROSITE" id="PS50011"/>
    </source>
</evidence>
<dbReference type="Gene3D" id="1.10.510.10">
    <property type="entry name" value="Transferase(Phosphotransferase) domain 1"/>
    <property type="match status" value="1"/>
</dbReference>
<feature type="region of interest" description="Disordered" evidence="10">
    <location>
        <begin position="1462"/>
        <end position="1501"/>
    </location>
</feature>
<gene>
    <name evidence="12" type="ORF">C2E20_2927</name>
</gene>
<evidence type="ECO:0000313" key="12">
    <source>
        <dbReference type="EMBL" id="PSC73594.1"/>
    </source>
</evidence>
<organism evidence="12 13">
    <name type="scientific">Micractinium conductrix</name>
    <dbReference type="NCBI Taxonomy" id="554055"/>
    <lineage>
        <taxon>Eukaryota</taxon>
        <taxon>Viridiplantae</taxon>
        <taxon>Chlorophyta</taxon>
        <taxon>core chlorophytes</taxon>
        <taxon>Trebouxiophyceae</taxon>
        <taxon>Chlorellales</taxon>
        <taxon>Chlorellaceae</taxon>
        <taxon>Chlorella clade</taxon>
        <taxon>Micractinium</taxon>
    </lineage>
</organism>
<dbReference type="GO" id="GO:0005524">
    <property type="term" value="F:ATP binding"/>
    <property type="evidence" value="ECO:0007669"/>
    <property type="project" value="UniProtKB-UniRule"/>
</dbReference>
<evidence type="ECO:0000256" key="5">
    <source>
        <dbReference type="ARBA" id="ARBA00022777"/>
    </source>
</evidence>
<feature type="compositionally biased region" description="Low complexity" evidence="10">
    <location>
        <begin position="543"/>
        <end position="557"/>
    </location>
</feature>
<dbReference type="InterPro" id="IPR011009">
    <property type="entry name" value="Kinase-like_dom_sf"/>
</dbReference>
<dbReference type="Pfam" id="PF01451">
    <property type="entry name" value="LMWPc"/>
    <property type="match status" value="1"/>
</dbReference>
<feature type="domain" description="Protein kinase" evidence="11">
    <location>
        <begin position="174"/>
        <end position="508"/>
    </location>
</feature>
<feature type="compositionally biased region" description="Low complexity" evidence="10">
    <location>
        <begin position="1278"/>
        <end position="1287"/>
    </location>
</feature>
<feature type="region of interest" description="Disordered" evidence="10">
    <location>
        <begin position="633"/>
        <end position="657"/>
    </location>
</feature>
<dbReference type="PROSITE" id="PS00108">
    <property type="entry name" value="PROTEIN_KINASE_ST"/>
    <property type="match status" value="1"/>
</dbReference>
<feature type="binding site" evidence="9">
    <location>
        <position position="203"/>
    </location>
    <ligand>
        <name>ATP</name>
        <dbReference type="ChEBI" id="CHEBI:30616"/>
    </ligand>
</feature>
<sequence length="1676" mass="178704">MSTSQRVRGGAPGVGPAVAHGPAAPAARARLQPLQRTPMVNGSNSGAPSPAARGALLVTRAAAAGGALWSDQSEWEMYRAENDWQSRTLGLMQRLAMNWRQEWEVYHNEWTAQARLVEGIAGGAKAAQAAAAAQQLTKAAVKAAVALEAELGDDLCPGGYHPVKVGEQYKEGRYTALHPLGAGHYSTVWMAHDRKTGQRVAMKIVRSAENYTAAAAREVSLLVPIAEQDPTGEASNCVRLLDAFEHEGPHGMHVVEVFEAMGDDLLALIRAYNHDGVPMHIVRHLIRQTLVALDFLHSKCNIIHTDLKPENVVLTETLRPREAVLGKARADLPPFDLDDLEPRLLRMGCKVVDFGNACWNDQHFSEDIQTRPYRAPEVILGSGYDNSSDIWSLGCMVFELITGQCMFNLAEVEPKQKDAEHVAQMMERLGNMPTHMISGGTFAHNFYEPDGSLRRRELAPISIERLLMDKHGLHADEAAGLRDFLLPMLELDPSKRATAAELLQHPWLRGELPMVRLLNNISNAGTLAGRAPRVKWGSPRSPTQAARQSTAARQSSAMRQGSATRQGSAIRSPSPTPPPACGGLPCRGLSWHRQGAPAAARVFLQEKVEKGRRWLAEDLRYQGSVDLQRRRLAAAPPGSGGGGGEPAQPEQPQQLQQEEYDIVSGSPLAQEAQGPSCDWPRSDLRQRWNETALVTTGFPVPAGYSTAASLPPSAGSGMLWRLRNPPRGTAAAAAAADGTADGASAQAPSSQGGPPLVPVFRASPYSAEAARLRRPSPTARVLFLDDGCSCRAVLAQALLLSMMSKLPRPLDIEVHAASIGPPAPGGHDERVVQVAQELSLPLPPRRAREFDEMRDTPAYDLIVVMDRYDRAEVVREVSVLERLNPGGAYLTRVHRLHHFARAGQLVLKDRCLLVPEDVADPFYGQLTREAELASLRRAAHTVALGCRGLLSYLLKLRARSGAGPAAVPLRVALAQSLQCPLMDPSSHHAVSALIHCQMAPRRLAMWQQQQDDDQEQGRQEQQARLEQRQRGSGSGSDTDADRGRGPAARGSPTGSATHWAAHISSWPKPVWLGSGSDGDDSEDESADSRRPLWTVREVAGQRVAVRRSRPHDASAVRGYWNRIDNVQLELCKWMERQGVQDRLPSQRELRRSGANTLSARIDSHGGLAVFAERMRLPLASGRTPNGLWADFQHLEAELRRFATQQAEQQTQQAQQAAHQQAAQAAAAATQPVLGPWRQAQQQQAQQQAEDAAEEAEWLAAATADDRPQASAWLPPWHAAASSSSSSTPGGGGGSSNSSSSGGATTTTTATSSSSTSSSSTSSSPGGGLLATGRRNLRYASRSWSSSGLGPADVALLSITMLAEDGSAARSADVPLSGGSGSGSSGSGGSGSDADTPRGASGAGSAGSAGSAAGFGSSGGLVFLPTQQELPSGGGRVDLAGAVQRLGGVGVFAALLAGEQRRRRRALRPGVGGGQRQRHGGATAEEEAEEEEEEEGEGAAPQQLSHILAYPGGGRRLAPTPPQPAVVHVGQEVLQLIEARGWERRVPTKQELLAAGRADLHAAITRCGGAQKLAQHLQLPYTETRGRRKREHEGGVAAAPQLPAPAFLAARRRAPPGTAEAMPVAVAADGDRGPAGGAASVEAGAAASARPWRPQGPASRLLERELVLEAYEDLTFV</sequence>
<evidence type="ECO:0000256" key="3">
    <source>
        <dbReference type="ARBA" id="ARBA00022679"/>
    </source>
</evidence>
<feature type="region of interest" description="Disordered" evidence="10">
    <location>
        <begin position="1005"/>
        <end position="1089"/>
    </location>
</feature>
<keyword evidence="5 12" id="KW-0418">Kinase</keyword>
<feature type="region of interest" description="Disordered" evidence="10">
    <location>
        <begin position="729"/>
        <end position="758"/>
    </location>
</feature>
<feature type="region of interest" description="Disordered" evidence="10">
    <location>
        <begin position="1276"/>
        <end position="1329"/>
    </location>
</feature>
<feature type="compositionally biased region" description="Low complexity" evidence="10">
    <location>
        <begin position="1206"/>
        <end position="1230"/>
    </location>
</feature>
<proteinExistence type="predicted"/>
<evidence type="ECO:0000256" key="10">
    <source>
        <dbReference type="SAM" id="MobiDB-lite"/>
    </source>
</evidence>
<feature type="region of interest" description="Disordered" evidence="10">
    <location>
        <begin position="1370"/>
        <end position="1410"/>
    </location>
</feature>
<dbReference type="Gene3D" id="3.30.200.20">
    <property type="entry name" value="Phosphorylase Kinase, domain 1"/>
    <property type="match status" value="1"/>
</dbReference>
<evidence type="ECO:0000256" key="6">
    <source>
        <dbReference type="ARBA" id="ARBA00022840"/>
    </source>
</evidence>
<feature type="region of interest" description="Disordered" evidence="10">
    <location>
        <begin position="1630"/>
        <end position="1655"/>
    </location>
</feature>
<feature type="region of interest" description="Disordered" evidence="10">
    <location>
        <begin position="1206"/>
        <end position="1256"/>
    </location>
</feature>
<comment type="catalytic activity">
    <reaction evidence="7">
        <text>L-threonyl-[protein] + ATP = O-phospho-L-threonyl-[protein] + ADP + H(+)</text>
        <dbReference type="Rhea" id="RHEA:46608"/>
        <dbReference type="Rhea" id="RHEA-COMP:11060"/>
        <dbReference type="Rhea" id="RHEA-COMP:11605"/>
        <dbReference type="ChEBI" id="CHEBI:15378"/>
        <dbReference type="ChEBI" id="CHEBI:30013"/>
        <dbReference type="ChEBI" id="CHEBI:30616"/>
        <dbReference type="ChEBI" id="CHEBI:61977"/>
        <dbReference type="ChEBI" id="CHEBI:456216"/>
        <dbReference type="EC" id="2.7.11.1"/>
    </reaction>
</comment>
<comment type="caution">
    <text evidence="12">The sequence shown here is derived from an EMBL/GenBank/DDBJ whole genome shotgun (WGS) entry which is preliminary data.</text>
</comment>
<dbReference type="GO" id="GO:0050684">
    <property type="term" value="P:regulation of mRNA processing"/>
    <property type="evidence" value="ECO:0007669"/>
    <property type="project" value="TreeGrafter"/>
</dbReference>
<dbReference type="Pfam" id="PF00069">
    <property type="entry name" value="Pkinase"/>
    <property type="match status" value="1"/>
</dbReference>
<keyword evidence="2" id="KW-0723">Serine/threonine-protein kinase</keyword>
<dbReference type="InterPro" id="IPR000719">
    <property type="entry name" value="Prot_kinase_dom"/>
</dbReference>
<keyword evidence="4 9" id="KW-0547">Nucleotide-binding</keyword>
<accession>A0A2P6VHM8</accession>
<feature type="region of interest" description="Disordered" evidence="10">
    <location>
        <begin position="531"/>
        <end position="585"/>
    </location>
</feature>
<dbReference type="PROSITE" id="PS50011">
    <property type="entry name" value="PROTEIN_KINASE_DOM"/>
    <property type="match status" value="1"/>
</dbReference>
<evidence type="ECO:0000256" key="2">
    <source>
        <dbReference type="ARBA" id="ARBA00022527"/>
    </source>
</evidence>
<evidence type="ECO:0000256" key="7">
    <source>
        <dbReference type="ARBA" id="ARBA00047899"/>
    </source>
</evidence>
<dbReference type="InterPro" id="IPR008271">
    <property type="entry name" value="Ser/Thr_kinase_AS"/>
</dbReference>
<keyword evidence="3" id="KW-0808">Transferase</keyword>
<feature type="compositionally biased region" description="Low complexity" evidence="10">
    <location>
        <begin position="1238"/>
        <end position="1249"/>
    </location>
</feature>
<dbReference type="Proteomes" id="UP000239649">
    <property type="component" value="Unassembled WGS sequence"/>
</dbReference>
<dbReference type="Gene3D" id="3.40.50.2300">
    <property type="match status" value="1"/>
</dbReference>
<feature type="region of interest" description="Disordered" evidence="10">
    <location>
        <begin position="1"/>
        <end position="25"/>
    </location>
</feature>
<evidence type="ECO:0000256" key="8">
    <source>
        <dbReference type="ARBA" id="ARBA00048679"/>
    </source>
</evidence>
<keyword evidence="13" id="KW-1185">Reference proteome</keyword>
<dbReference type="EC" id="2.7.11.1" evidence="1"/>
<feature type="compositionally biased region" description="Acidic residues" evidence="10">
    <location>
        <begin position="1483"/>
        <end position="1496"/>
    </location>
</feature>
<feature type="compositionally biased region" description="Low complexity" evidence="10">
    <location>
        <begin position="729"/>
        <end position="747"/>
    </location>
</feature>
<name>A0A2P6VHM8_9CHLO</name>
<dbReference type="PROSITE" id="PS00107">
    <property type="entry name" value="PROTEIN_KINASE_ATP"/>
    <property type="match status" value="1"/>
</dbReference>
<dbReference type="PANTHER" id="PTHR47634:SF9">
    <property type="entry name" value="PROTEIN KINASE DOMAIN-CONTAINING PROTEIN-RELATED"/>
    <property type="match status" value="1"/>
</dbReference>
<dbReference type="SUPFAM" id="SSF52788">
    <property type="entry name" value="Phosphotyrosine protein phosphatases I"/>
    <property type="match status" value="1"/>
</dbReference>
<dbReference type="OrthoDB" id="3388at2759"/>
<dbReference type="SMART" id="SM00220">
    <property type="entry name" value="S_TKc"/>
    <property type="match status" value="1"/>
</dbReference>
<feature type="compositionally biased region" description="Basic and acidic residues" evidence="10">
    <location>
        <begin position="1015"/>
        <end position="1029"/>
    </location>
</feature>
<protein>
    <recommendedName>
        <fullName evidence="1">non-specific serine/threonine protein kinase</fullName>
        <ecNumber evidence="1">2.7.11.1</ecNumber>
    </recommendedName>
</protein>
<feature type="compositionally biased region" description="Low complexity" evidence="10">
    <location>
        <begin position="1636"/>
        <end position="1648"/>
    </location>
</feature>
<evidence type="ECO:0000256" key="9">
    <source>
        <dbReference type="PROSITE-ProRule" id="PRU10141"/>
    </source>
</evidence>
<evidence type="ECO:0000313" key="13">
    <source>
        <dbReference type="Proteomes" id="UP000239649"/>
    </source>
</evidence>
<comment type="catalytic activity">
    <reaction evidence="8">
        <text>L-seryl-[protein] + ATP = O-phospho-L-seryl-[protein] + ADP + H(+)</text>
        <dbReference type="Rhea" id="RHEA:17989"/>
        <dbReference type="Rhea" id="RHEA-COMP:9863"/>
        <dbReference type="Rhea" id="RHEA-COMP:11604"/>
        <dbReference type="ChEBI" id="CHEBI:15378"/>
        <dbReference type="ChEBI" id="CHEBI:29999"/>
        <dbReference type="ChEBI" id="CHEBI:30616"/>
        <dbReference type="ChEBI" id="CHEBI:83421"/>
        <dbReference type="ChEBI" id="CHEBI:456216"/>
        <dbReference type="EC" id="2.7.11.1"/>
    </reaction>
</comment>
<dbReference type="GO" id="GO:0000245">
    <property type="term" value="P:spliceosomal complex assembly"/>
    <property type="evidence" value="ECO:0007669"/>
    <property type="project" value="TreeGrafter"/>
</dbReference>
<dbReference type="EMBL" id="LHPF02000006">
    <property type="protein sequence ID" value="PSC73594.1"/>
    <property type="molecule type" value="Genomic_DNA"/>
</dbReference>